<keyword evidence="1" id="KW-0812">Transmembrane</keyword>
<keyword evidence="1" id="KW-1133">Transmembrane helix</keyword>
<name>A0A5C5ZIJ4_9BACT</name>
<comment type="caution">
    <text evidence="2">The sequence shown here is derived from an EMBL/GenBank/DDBJ whole genome shotgun (WGS) entry which is preliminary data.</text>
</comment>
<feature type="transmembrane region" description="Helical" evidence="1">
    <location>
        <begin position="59"/>
        <end position="77"/>
    </location>
</feature>
<feature type="transmembrane region" description="Helical" evidence="1">
    <location>
        <begin position="453"/>
        <end position="472"/>
    </location>
</feature>
<dbReference type="EMBL" id="SJPQ01000003">
    <property type="protein sequence ID" value="TWT87219.1"/>
    <property type="molecule type" value="Genomic_DNA"/>
</dbReference>
<feature type="transmembrane region" description="Helical" evidence="1">
    <location>
        <begin position="427"/>
        <end position="446"/>
    </location>
</feature>
<feature type="transmembrane region" description="Helical" evidence="1">
    <location>
        <begin position="348"/>
        <end position="371"/>
    </location>
</feature>
<sequence>MHTAKKPSMFAVWRSLLWKEAHEHKWKLAALMALAVGTPLLLALTDRSPYDSFPGLETTVLYVPLATLFVAMAAAASERSRDTLPLLVRLPGALRVSALLKFVFGVLAVLVPAYAVLAITFAWPALMEWVDPGMAPMDRFSPTELVAWCGQITLIVTSVFLWVSVLGLRSANEVRAGIVAIVAITAMWGLWGGSYQWLVRDQTHYLGGSLGQSTTDLRAFELLTAAMPGGLVAVEAVSFHRYPRLPAFAVPLVYCLTHGVLLAVWLRHFGAAVGDGRRVNQASPPTAHGAWLEPPMRSRLAAVVWKQYRECRPVIIATVIGAIGFAAYIIFVVQFAPTQRVSWRESASFMASVLSASVFFAALIVGVGAFHEDLSRGVNEFWRSRPIDAGRWFVVKFLAGAALLVAVFGTAALAAEWLSDYPFMMPPATHVLPVAPLVVYAAAVLASVVCRRVVYATLLGLGVSWSVIQLVTEKVDAPFHQIAALLAATAAMTVAAWLAFRNDWSLR</sequence>
<evidence type="ECO:0000256" key="1">
    <source>
        <dbReference type="SAM" id="Phobius"/>
    </source>
</evidence>
<keyword evidence="3" id="KW-1185">Reference proteome</keyword>
<feature type="transmembrane region" description="Helical" evidence="1">
    <location>
        <begin position="178"/>
        <end position="198"/>
    </location>
</feature>
<organism evidence="2 3">
    <name type="scientific">Pseudobythopirellula maris</name>
    <dbReference type="NCBI Taxonomy" id="2527991"/>
    <lineage>
        <taxon>Bacteria</taxon>
        <taxon>Pseudomonadati</taxon>
        <taxon>Planctomycetota</taxon>
        <taxon>Planctomycetia</taxon>
        <taxon>Pirellulales</taxon>
        <taxon>Lacipirellulaceae</taxon>
        <taxon>Pseudobythopirellula</taxon>
    </lineage>
</organism>
<keyword evidence="1" id="KW-0472">Membrane</keyword>
<dbReference type="Proteomes" id="UP000315440">
    <property type="component" value="Unassembled WGS sequence"/>
</dbReference>
<proteinExistence type="predicted"/>
<feature type="transmembrane region" description="Helical" evidence="1">
    <location>
        <begin position="392"/>
        <end position="415"/>
    </location>
</feature>
<dbReference type="RefSeq" id="WP_146401172.1">
    <property type="nucleotide sequence ID" value="NZ_SJPQ01000003.1"/>
</dbReference>
<feature type="transmembrane region" description="Helical" evidence="1">
    <location>
        <begin position="314"/>
        <end position="336"/>
    </location>
</feature>
<evidence type="ECO:0000313" key="3">
    <source>
        <dbReference type="Proteomes" id="UP000315440"/>
    </source>
</evidence>
<accession>A0A5C5ZIJ4</accession>
<feature type="transmembrane region" description="Helical" evidence="1">
    <location>
        <begin position="145"/>
        <end position="166"/>
    </location>
</feature>
<evidence type="ECO:0000313" key="2">
    <source>
        <dbReference type="EMBL" id="TWT87219.1"/>
    </source>
</evidence>
<dbReference type="OrthoDB" id="278798at2"/>
<feature type="transmembrane region" description="Helical" evidence="1">
    <location>
        <begin position="478"/>
        <end position="500"/>
    </location>
</feature>
<protein>
    <submittedName>
        <fullName evidence="2">ABC-2 family transporter protein</fullName>
    </submittedName>
</protein>
<dbReference type="AlphaFoldDB" id="A0A5C5ZIJ4"/>
<feature type="transmembrane region" description="Helical" evidence="1">
    <location>
        <begin position="245"/>
        <end position="266"/>
    </location>
</feature>
<gene>
    <name evidence="2" type="ORF">Mal64_27570</name>
</gene>
<reference evidence="2 3" key="1">
    <citation type="submission" date="2019-02" db="EMBL/GenBank/DDBJ databases">
        <title>Deep-cultivation of Planctomycetes and their phenomic and genomic characterization uncovers novel biology.</title>
        <authorList>
            <person name="Wiegand S."/>
            <person name="Jogler M."/>
            <person name="Boedeker C."/>
            <person name="Pinto D."/>
            <person name="Vollmers J."/>
            <person name="Rivas-Marin E."/>
            <person name="Kohn T."/>
            <person name="Peeters S.H."/>
            <person name="Heuer A."/>
            <person name="Rast P."/>
            <person name="Oberbeckmann S."/>
            <person name="Bunk B."/>
            <person name="Jeske O."/>
            <person name="Meyerdierks A."/>
            <person name="Storesund J.E."/>
            <person name="Kallscheuer N."/>
            <person name="Luecker S."/>
            <person name="Lage O.M."/>
            <person name="Pohl T."/>
            <person name="Merkel B.J."/>
            <person name="Hornburger P."/>
            <person name="Mueller R.-W."/>
            <person name="Bruemmer F."/>
            <person name="Labrenz M."/>
            <person name="Spormann A.M."/>
            <person name="Op Den Camp H."/>
            <person name="Overmann J."/>
            <person name="Amann R."/>
            <person name="Jetten M.S.M."/>
            <person name="Mascher T."/>
            <person name="Medema M.H."/>
            <person name="Devos D.P."/>
            <person name="Kaster A.-K."/>
            <person name="Ovreas L."/>
            <person name="Rohde M."/>
            <person name="Galperin M.Y."/>
            <person name="Jogler C."/>
        </authorList>
    </citation>
    <scope>NUCLEOTIDE SEQUENCE [LARGE SCALE GENOMIC DNA]</scope>
    <source>
        <strain evidence="2 3">Mal64</strain>
    </source>
</reference>
<feature type="transmembrane region" description="Helical" evidence="1">
    <location>
        <begin position="98"/>
        <end position="125"/>
    </location>
</feature>